<feature type="domain" description="Amidohydrolase 3" evidence="2">
    <location>
        <begin position="67"/>
        <end position="543"/>
    </location>
</feature>
<proteinExistence type="predicted"/>
<dbReference type="InterPro" id="IPR033932">
    <property type="entry name" value="YtcJ-like"/>
</dbReference>
<dbReference type="Proteomes" id="UP000644693">
    <property type="component" value="Unassembled WGS sequence"/>
</dbReference>
<dbReference type="RefSeq" id="WP_189478006.1">
    <property type="nucleotide sequence ID" value="NZ_BMYM01000002.1"/>
</dbReference>
<dbReference type="PANTHER" id="PTHR22642:SF2">
    <property type="entry name" value="PROTEIN LONG AFTER FAR-RED 3"/>
    <property type="match status" value="1"/>
</dbReference>
<comment type="caution">
    <text evidence="3">The sequence shown here is derived from an EMBL/GenBank/DDBJ whole genome shotgun (WGS) entry which is preliminary data.</text>
</comment>
<accession>A0A918XL37</accession>
<feature type="signal peptide" evidence="1">
    <location>
        <begin position="1"/>
        <end position="18"/>
    </location>
</feature>
<dbReference type="PANTHER" id="PTHR22642">
    <property type="entry name" value="IMIDAZOLONEPROPIONASE"/>
    <property type="match status" value="1"/>
</dbReference>
<dbReference type="SUPFAM" id="SSF51556">
    <property type="entry name" value="Metallo-dependent hydrolases"/>
    <property type="match status" value="1"/>
</dbReference>
<keyword evidence="1" id="KW-0732">Signal</keyword>
<evidence type="ECO:0000313" key="4">
    <source>
        <dbReference type="Proteomes" id="UP000644693"/>
    </source>
</evidence>
<dbReference type="InterPro" id="IPR011059">
    <property type="entry name" value="Metal-dep_hydrolase_composite"/>
</dbReference>
<evidence type="ECO:0000256" key="1">
    <source>
        <dbReference type="SAM" id="SignalP"/>
    </source>
</evidence>
<dbReference type="SUPFAM" id="SSF51338">
    <property type="entry name" value="Composite domain of metallo-dependent hydrolases"/>
    <property type="match status" value="1"/>
</dbReference>
<evidence type="ECO:0000259" key="2">
    <source>
        <dbReference type="Pfam" id="PF07969"/>
    </source>
</evidence>
<dbReference type="InterPro" id="IPR013108">
    <property type="entry name" value="Amidohydro_3"/>
</dbReference>
<dbReference type="Gene3D" id="3.20.20.140">
    <property type="entry name" value="Metal-dependent hydrolases"/>
    <property type="match status" value="1"/>
</dbReference>
<dbReference type="EMBL" id="BMYM01000002">
    <property type="protein sequence ID" value="GHD36009.1"/>
    <property type="molecule type" value="Genomic_DNA"/>
</dbReference>
<dbReference type="InterPro" id="IPR032466">
    <property type="entry name" value="Metal_Hydrolase"/>
</dbReference>
<dbReference type="AlphaFoldDB" id="A0A918XL37"/>
<feature type="chain" id="PRO_5037850104" evidence="1">
    <location>
        <begin position="19"/>
        <end position="546"/>
    </location>
</feature>
<dbReference type="GO" id="GO:0016810">
    <property type="term" value="F:hydrolase activity, acting on carbon-nitrogen (but not peptide) bonds"/>
    <property type="evidence" value="ECO:0007669"/>
    <property type="project" value="InterPro"/>
</dbReference>
<sequence length="546" mass="58662">MKQWIALAALALAQASSAATLVHNVHGYTMDGETVREFVAMEFDDGKVTALYESEEASEASTAETSIDGEGATLLPGLIDAHGHVSSLGRALASVNLVGATSEAEAVERVVAFAKANPDAPWIVGRGWNQVLWEGKQFPDRQSLDAVGDRPVALQRIDGHSMWVNSMALEMAGIDRETVDPEGGQIVRDVAGRATGVLVDNAMSPVFAAIPTDTDELIAQFQLTALNNLAANGITSVHDAGITAQELRGFDSLLAAGNMPVRVYAMLDVLDPENDKNLATGPREDEASLLSVRSVKISADGALGSRGAALFEDYSDDPGNKGLLLLTPEQLTHHMNRAAAAGFQVNTHAIGDLANDRVLSEYERLNKEAETRALRHRVEHAQILRPADIDRFEAAGIVASIQPVHATSDKNMAGDRLGDVRLKGAYAWHALLASGAQLAGGSDFPVEEVNPFLGLHAAVTRQSRDNHPEGGWLPGEKLDRAETLHLFTQGSAYSAHQEELIGTLLPGFSADFILLRDNYFTVDEQDIWKNKVLSTYVAGRRVYQAP</sequence>
<dbReference type="Gene3D" id="2.30.40.10">
    <property type="entry name" value="Urease, subunit C, domain 1"/>
    <property type="match status" value="1"/>
</dbReference>
<dbReference type="CDD" id="cd01300">
    <property type="entry name" value="YtcJ_like"/>
    <property type="match status" value="1"/>
</dbReference>
<dbReference type="Gene3D" id="3.10.310.70">
    <property type="match status" value="1"/>
</dbReference>
<dbReference type="Pfam" id="PF07969">
    <property type="entry name" value="Amidohydro_3"/>
    <property type="match status" value="1"/>
</dbReference>
<name>A0A918XL37_9GAMM</name>
<gene>
    <name evidence="3" type="ORF">GCM10007053_23770</name>
</gene>
<organism evidence="3 4">
    <name type="scientific">Parahalioglobus pacificus</name>
    <dbReference type="NCBI Taxonomy" id="930806"/>
    <lineage>
        <taxon>Bacteria</taxon>
        <taxon>Pseudomonadati</taxon>
        <taxon>Pseudomonadota</taxon>
        <taxon>Gammaproteobacteria</taxon>
        <taxon>Cellvibrionales</taxon>
        <taxon>Halieaceae</taxon>
        <taxon>Parahalioglobus</taxon>
    </lineage>
</organism>
<evidence type="ECO:0000313" key="3">
    <source>
        <dbReference type="EMBL" id="GHD36009.1"/>
    </source>
</evidence>
<protein>
    <submittedName>
        <fullName evidence="3">Amidohydrolase</fullName>
    </submittedName>
</protein>
<keyword evidence="4" id="KW-1185">Reference proteome</keyword>
<reference evidence="3" key="2">
    <citation type="submission" date="2020-09" db="EMBL/GenBank/DDBJ databases">
        <authorList>
            <person name="Sun Q."/>
            <person name="Kim S."/>
        </authorList>
    </citation>
    <scope>NUCLEOTIDE SEQUENCE</scope>
    <source>
        <strain evidence="3">KCTC 23430</strain>
    </source>
</reference>
<reference evidence="3" key="1">
    <citation type="journal article" date="2014" name="Int. J. Syst. Evol. Microbiol.">
        <title>Complete genome sequence of Corynebacterium casei LMG S-19264T (=DSM 44701T), isolated from a smear-ripened cheese.</title>
        <authorList>
            <consortium name="US DOE Joint Genome Institute (JGI-PGF)"/>
            <person name="Walter F."/>
            <person name="Albersmeier A."/>
            <person name="Kalinowski J."/>
            <person name="Ruckert C."/>
        </authorList>
    </citation>
    <scope>NUCLEOTIDE SEQUENCE</scope>
    <source>
        <strain evidence="3">KCTC 23430</strain>
    </source>
</reference>